<keyword evidence="6" id="KW-0547">Nucleotide-binding</keyword>
<comment type="similarity">
    <text evidence="2">Belongs to the ABC transporter superfamily.</text>
</comment>
<keyword evidence="8" id="KW-1278">Translocase</keyword>
<keyword evidence="9" id="KW-0472">Membrane</keyword>
<evidence type="ECO:0000256" key="5">
    <source>
        <dbReference type="ARBA" id="ARBA00022519"/>
    </source>
</evidence>
<dbReference type="CDD" id="cd03257">
    <property type="entry name" value="ABC_NikE_OppD_transporters"/>
    <property type="match status" value="1"/>
</dbReference>
<dbReference type="SMART" id="SM00382">
    <property type="entry name" value="AAA"/>
    <property type="match status" value="1"/>
</dbReference>
<keyword evidence="12" id="KW-1185">Reference proteome</keyword>
<dbReference type="NCBIfam" id="TIGR01727">
    <property type="entry name" value="oligo_HPY"/>
    <property type="match status" value="1"/>
</dbReference>
<comment type="subcellular location">
    <subcellularLocation>
        <location evidence="1">Cell membrane</location>
        <topology evidence="1">Peripheral membrane protein</topology>
    </subcellularLocation>
</comment>
<protein>
    <submittedName>
        <fullName evidence="11">Peptide ABC transporter ATP-binding protein</fullName>
    </submittedName>
</protein>
<accession>A0A226BW33</accession>
<evidence type="ECO:0000256" key="1">
    <source>
        <dbReference type="ARBA" id="ARBA00004202"/>
    </source>
</evidence>
<proteinExistence type="inferred from homology"/>
<keyword evidence="3" id="KW-0813">Transport</keyword>
<dbReference type="PANTHER" id="PTHR43297">
    <property type="entry name" value="OLIGOPEPTIDE TRANSPORT ATP-BINDING PROTEIN APPD"/>
    <property type="match status" value="1"/>
</dbReference>
<dbReference type="EMBL" id="NIQC01000024">
    <property type="protein sequence ID" value="OWZ83203.1"/>
    <property type="molecule type" value="Genomic_DNA"/>
</dbReference>
<evidence type="ECO:0000313" key="11">
    <source>
        <dbReference type="EMBL" id="OWZ83203.1"/>
    </source>
</evidence>
<dbReference type="Gene3D" id="3.40.50.300">
    <property type="entry name" value="P-loop containing nucleotide triphosphate hydrolases"/>
    <property type="match status" value="1"/>
</dbReference>
<evidence type="ECO:0000256" key="8">
    <source>
        <dbReference type="ARBA" id="ARBA00022967"/>
    </source>
</evidence>
<dbReference type="InterPro" id="IPR003439">
    <property type="entry name" value="ABC_transporter-like_ATP-bd"/>
</dbReference>
<dbReference type="Pfam" id="PF00005">
    <property type="entry name" value="ABC_tran"/>
    <property type="match status" value="1"/>
</dbReference>
<evidence type="ECO:0000256" key="7">
    <source>
        <dbReference type="ARBA" id="ARBA00022840"/>
    </source>
</evidence>
<dbReference type="InterPro" id="IPR013563">
    <property type="entry name" value="Oligopep_ABC_C"/>
</dbReference>
<comment type="caution">
    <text evidence="11">The sequence shown here is derived from an EMBL/GenBank/DDBJ whole genome shotgun (WGS) entry which is preliminary data.</text>
</comment>
<gene>
    <name evidence="11" type="ORF">CDO51_09910</name>
</gene>
<evidence type="ECO:0000256" key="6">
    <source>
        <dbReference type="ARBA" id="ARBA00022741"/>
    </source>
</evidence>
<evidence type="ECO:0000256" key="4">
    <source>
        <dbReference type="ARBA" id="ARBA00022475"/>
    </source>
</evidence>
<dbReference type="RefSeq" id="WP_089024107.1">
    <property type="nucleotide sequence ID" value="NZ_NIQC01000024.1"/>
</dbReference>
<dbReference type="SUPFAM" id="SSF52540">
    <property type="entry name" value="P-loop containing nucleoside triphosphate hydrolases"/>
    <property type="match status" value="1"/>
</dbReference>
<evidence type="ECO:0000313" key="12">
    <source>
        <dbReference type="Proteomes" id="UP000214588"/>
    </source>
</evidence>
<evidence type="ECO:0000256" key="2">
    <source>
        <dbReference type="ARBA" id="ARBA00005417"/>
    </source>
</evidence>
<dbReference type="InterPro" id="IPR027417">
    <property type="entry name" value="P-loop_NTPase"/>
</dbReference>
<dbReference type="Proteomes" id="UP000214588">
    <property type="component" value="Unassembled WGS sequence"/>
</dbReference>
<evidence type="ECO:0000256" key="9">
    <source>
        <dbReference type="ARBA" id="ARBA00023136"/>
    </source>
</evidence>
<feature type="domain" description="ABC transporter" evidence="10">
    <location>
        <begin position="6"/>
        <end position="252"/>
    </location>
</feature>
<name>A0A226BW33_9FIRM</name>
<dbReference type="PROSITE" id="PS00211">
    <property type="entry name" value="ABC_TRANSPORTER_1"/>
    <property type="match status" value="1"/>
</dbReference>
<keyword evidence="4" id="KW-1003">Cell membrane</keyword>
<keyword evidence="5" id="KW-0997">Cell inner membrane</keyword>
<dbReference type="PROSITE" id="PS50893">
    <property type="entry name" value="ABC_TRANSPORTER_2"/>
    <property type="match status" value="1"/>
</dbReference>
<dbReference type="FunFam" id="3.40.50.300:FF:000016">
    <property type="entry name" value="Oligopeptide ABC transporter ATP-binding component"/>
    <property type="match status" value="1"/>
</dbReference>
<dbReference type="InterPro" id="IPR050388">
    <property type="entry name" value="ABC_Ni/Peptide_Import"/>
</dbReference>
<dbReference type="AlphaFoldDB" id="A0A226BW33"/>
<keyword evidence="7 11" id="KW-0067">ATP-binding</keyword>
<dbReference type="GO" id="GO:0016887">
    <property type="term" value="F:ATP hydrolysis activity"/>
    <property type="evidence" value="ECO:0007669"/>
    <property type="project" value="InterPro"/>
</dbReference>
<organism evidence="11 12">
    <name type="scientific">Natranaerobius trueperi</name>
    <dbReference type="NCBI Taxonomy" id="759412"/>
    <lineage>
        <taxon>Bacteria</taxon>
        <taxon>Bacillati</taxon>
        <taxon>Bacillota</taxon>
        <taxon>Clostridia</taxon>
        <taxon>Natranaerobiales</taxon>
        <taxon>Natranaerobiaceae</taxon>
        <taxon>Natranaerobius</taxon>
    </lineage>
</organism>
<dbReference type="GO" id="GO:0005524">
    <property type="term" value="F:ATP binding"/>
    <property type="evidence" value="ECO:0007669"/>
    <property type="project" value="UniProtKB-KW"/>
</dbReference>
<reference evidence="11 12" key="1">
    <citation type="submission" date="2017-06" db="EMBL/GenBank/DDBJ databases">
        <title>Draft Genome Sequence of Natranaerobius trueperi halophilic, alkalithermophilic bacteria from soda lakes.</title>
        <authorList>
            <person name="Zhao B."/>
        </authorList>
    </citation>
    <scope>NUCLEOTIDE SEQUENCE [LARGE SCALE GENOMIC DNA]</scope>
    <source>
        <strain evidence="11 12">DSM 18760</strain>
    </source>
</reference>
<dbReference type="PANTHER" id="PTHR43297:SF14">
    <property type="entry name" value="ATPASE AAA-TYPE CORE DOMAIN-CONTAINING PROTEIN"/>
    <property type="match status" value="1"/>
</dbReference>
<dbReference type="GO" id="GO:0005886">
    <property type="term" value="C:plasma membrane"/>
    <property type="evidence" value="ECO:0007669"/>
    <property type="project" value="UniProtKB-SubCell"/>
</dbReference>
<evidence type="ECO:0000256" key="3">
    <source>
        <dbReference type="ARBA" id="ARBA00022448"/>
    </source>
</evidence>
<sequence>MSLLTVKNLKIYYNTKAGDLKAVDDISFEIPESMNLGLVGESGCGKTTAAKSILKLLPDNGRIVEGDIIYKGTNLVGLNKEKMRKYRWNEISMISQSAMNALNPVYRVKDQIIEAILNHEDTTKNEAYNRASELFDIVGLEKKRLEAYPHEMSGGMRQRAIIAMALALDPGLIIADEPTTALDVVVQDKILQKIIDIQQKLKSSMVFITHDISVVAETCDLVCVMYAGKIMEYGTTRDIFKDPRHPYTMGLQNAFPSINLRDMELISIPGYPPDLINEPAGCRFYQRCPFGSEICEKEDPPIKQIKEYHKVACHHAENYIEHREQVQHRNTWEDVKKRQLKKGVV</sequence>
<dbReference type="InterPro" id="IPR003593">
    <property type="entry name" value="AAA+_ATPase"/>
</dbReference>
<dbReference type="GO" id="GO:0015833">
    <property type="term" value="P:peptide transport"/>
    <property type="evidence" value="ECO:0007669"/>
    <property type="project" value="InterPro"/>
</dbReference>
<evidence type="ECO:0000259" key="10">
    <source>
        <dbReference type="PROSITE" id="PS50893"/>
    </source>
</evidence>
<dbReference type="OrthoDB" id="9806285at2"/>
<dbReference type="InterPro" id="IPR017871">
    <property type="entry name" value="ABC_transporter-like_CS"/>
</dbReference>
<dbReference type="Pfam" id="PF08352">
    <property type="entry name" value="oligo_HPY"/>
    <property type="match status" value="1"/>
</dbReference>